<organism evidence="2 5">
    <name type="scientific">Medicago truncatula</name>
    <name type="common">Barrel medic</name>
    <name type="synonym">Medicago tribuloides</name>
    <dbReference type="NCBI Taxonomy" id="3880"/>
    <lineage>
        <taxon>Eukaryota</taxon>
        <taxon>Viridiplantae</taxon>
        <taxon>Streptophyta</taxon>
        <taxon>Embryophyta</taxon>
        <taxon>Tracheophyta</taxon>
        <taxon>Spermatophyta</taxon>
        <taxon>Magnoliopsida</taxon>
        <taxon>eudicotyledons</taxon>
        <taxon>Gunneridae</taxon>
        <taxon>Pentapetalae</taxon>
        <taxon>rosids</taxon>
        <taxon>fabids</taxon>
        <taxon>Fabales</taxon>
        <taxon>Fabaceae</taxon>
        <taxon>Papilionoideae</taxon>
        <taxon>50 kb inversion clade</taxon>
        <taxon>NPAAA clade</taxon>
        <taxon>Hologalegina</taxon>
        <taxon>IRL clade</taxon>
        <taxon>Trifolieae</taxon>
        <taxon>Medicago</taxon>
    </lineage>
</organism>
<evidence type="ECO:0000313" key="3">
    <source>
        <dbReference type="EMBL" id="RHN69741.1"/>
    </source>
</evidence>
<dbReference type="PANTHER" id="PTHR34361:SF2">
    <property type="entry name" value="OS08G0157800 PROTEIN"/>
    <property type="match status" value="1"/>
</dbReference>
<proteinExistence type="predicted"/>
<name>G7J925_MEDTR</name>
<dbReference type="HOGENOM" id="CLU_288273_0_0_1"/>
<dbReference type="PaxDb" id="3880-AES72658"/>
<evidence type="ECO:0000313" key="4">
    <source>
        <dbReference type="EnsemblPlants" id="AES72658"/>
    </source>
</evidence>
<keyword evidence="5" id="KW-1185">Reference proteome</keyword>
<accession>G7J925</accession>
<dbReference type="OrthoDB" id="611935at2759"/>
<protein>
    <submittedName>
        <fullName evidence="2 4">Uncharacterized protein</fullName>
    </submittedName>
</protein>
<evidence type="ECO:0000313" key="5">
    <source>
        <dbReference type="Proteomes" id="UP000002051"/>
    </source>
</evidence>
<dbReference type="PANTHER" id="PTHR34361">
    <property type="entry name" value="OS08G0157800 PROTEIN"/>
    <property type="match status" value="1"/>
</dbReference>
<sequence>MKGFGSYNDWPYYAASSNLSASATPFSVNHQYSNPIKESDSVSGDSSNQFGYSDGTKSQQYFNSSDPWNSYYGFTASDAPCRFDYGKKPYEFGFSGKGNQIGVGSSSFGSNQASFTGSAFDERLKMKLGCQDITDSHGEVPHMTGWEKHSLPKSADHIDEKSCWWRTTKPMPVDFSHTSVLQSPLLSPETHHEAPFKLAVDSGNHHFSYSGAYDKHLGKQDKLLRVDTVSSAPITGSVTDLNVGIFVPDGDLKHNNFYDIKEAHPKPSLGTAGYFGLDHLRMHLDRSEHSSSNNAMIPDMNVSGDVVDYLHKARHEFQNPNPNLGHLSLRLDAIQGVNSVDNAIQCGGDPCNPSVDSPCWKGAPNAHFSYYGSSEALPPDHLPKNEKYFGSVTQEPQNFLPESNVKKPWDSSFQMHIPIVDQETSSAGSPRKFSETRFAFEDCKLDGAVGAGPFQSEPCCDYGLQHQYDTKRKENSVPPTKPIDGESGSSHDEHQVTEENKLMSQKLYTLGIGGVDAGCNKNICSMSGASHIEGHALPLSSSVGDAPATPKQSAGKVSTEKLDVQMLVGTMQNLSQLLLNHCSTDTSELEERDCNILRNVISNLNTCVLKNAEQVNPDQECLFHQPETSRCAVESCEPQQAAQLTKIGSESSMDELENLLAQKKDLCFGSGTPHWMASASICPSGGAETTKAENMTTDDERENLLAQADLPYWMPSDSIAPSGSAKMTKAENMTKAIKNILSENFDDDGATESQTLLYKNLWLEAEAAICSVSFKARYNQMKIEMEKHSYKQTDMEEQSKSEVIPSLRSQNSAIEVNKCPNSDSSAQDLTGLHAINPEELSQLKFSSDMNRPNSLTPEAEGSQSLYSFIRNYAVSGTNKKAAGNDKASVMARYNVIKSRADQPCINTDDLETPSNIADKLASREIDNQNQVNFCQDFPIPGKNKADYETSVFARYNVIKSRADQSCINANDLETPSNIADKLASREIDNQNEVNFCQDFPIPGKNKADYETSVLARFHILKSRAAEDSSSVSSTEKLFEFSGKGIEDTITTKDALEGESLDANLNSYTAVDKSIPKEIHLDSEDIEEAERCRTYKFQLPNYHSDGFASDWEHV</sequence>
<evidence type="ECO:0000256" key="1">
    <source>
        <dbReference type="SAM" id="MobiDB-lite"/>
    </source>
</evidence>
<dbReference type="EMBL" id="CM001219">
    <property type="protein sequence ID" value="AES72658.1"/>
    <property type="molecule type" value="Genomic_DNA"/>
</dbReference>
<dbReference type="KEGG" id="mtr:11437348"/>
<gene>
    <name evidence="4" type="primary">11437348</name>
    <name evidence="2" type="ordered locus">MTR_3g093000</name>
    <name evidence="3" type="ORF">MtrunA17_Chr3g0128071</name>
</gene>
<reference evidence="4" key="3">
    <citation type="submission" date="2015-04" db="UniProtKB">
        <authorList>
            <consortium name="EnsemblPlants"/>
        </authorList>
    </citation>
    <scope>IDENTIFICATION</scope>
    <source>
        <strain evidence="4">cv. Jemalong A17</strain>
    </source>
</reference>
<dbReference type="Proteomes" id="UP000265566">
    <property type="component" value="Chromosome 3"/>
</dbReference>
<reference evidence="2 5" key="1">
    <citation type="journal article" date="2011" name="Nature">
        <title>The Medicago genome provides insight into the evolution of rhizobial symbioses.</title>
        <authorList>
            <person name="Young N.D."/>
            <person name="Debelle F."/>
            <person name="Oldroyd G.E."/>
            <person name="Geurts R."/>
            <person name="Cannon S.B."/>
            <person name="Udvardi M.K."/>
            <person name="Benedito V.A."/>
            <person name="Mayer K.F."/>
            <person name="Gouzy J."/>
            <person name="Schoof H."/>
            <person name="Van de Peer Y."/>
            <person name="Proost S."/>
            <person name="Cook D.R."/>
            <person name="Meyers B.C."/>
            <person name="Spannagl M."/>
            <person name="Cheung F."/>
            <person name="De Mita S."/>
            <person name="Krishnakumar V."/>
            <person name="Gundlach H."/>
            <person name="Zhou S."/>
            <person name="Mudge J."/>
            <person name="Bharti A.K."/>
            <person name="Murray J.D."/>
            <person name="Naoumkina M.A."/>
            <person name="Rosen B."/>
            <person name="Silverstein K.A."/>
            <person name="Tang H."/>
            <person name="Rombauts S."/>
            <person name="Zhao P.X."/>
            <person name="Zhou P."/>
            <person name="Barbe V."/>
            <person name="Bardou P."/>
            <person name="Bechner M."/>
            <person name="Bellec A."/>
            <person name="Berger A."/>
            <person name="Berges H."/>
            <person name="Bidwell S."/>
            <person name="Bisseling T."/>
            <person name="Choisne N."/>
            <person name="Couloux A."/>
            <person name="Denny R."/>
            <person name="Deshpande S."/>
            <person name="Dai X."/>
            <person name="Doyle J.J."/>
            <person name="Dudez A.M."/>
            <person name="Farmer A.D."/>
            <person name="Fouteau S."/>
            <person name="Franken C."/>
            <person name="Gibelin C."/>
            <person name="Gish J."/>
            <person name="Goldstein S."/>
            <person name="Gonzalez A.J."/>
            <person name="Green P.J."/>
            <person name="Hallab A."/>
            <person name="Hartog M."/>
            <person name="Hua A."/>
            <person name="Humphray S.J."/>
            <person name="Jeong D.H."/>
            <person name="Jing Y."/>
            <person name="Jocker A."/>
            <person name="Kenton S.M."/>
            <person name="Kim D.J."/>
            <person name="Klee K."/>
            <person name="Lai H."/>
            <person name="Lang C."/>
            <person name="Lin S."/>
            <person name="Macmil S.L."/>
            <person name="Magdelenat G."/>
            <person name="Matthews L."/>
            <person name="McCorrison J."/>
            <person name="Monaghan E.L."/>
            <person name="Mun J.H."/>
            <person name="Najar F.Z."/>
            <person name="Nicholson C."/>
            <person name="Noirot C."/>
            <person name="O'Bleness M."/>
            <person name="Paule C.R."/>
            <person name="Poulain J."/>
            <person name="Prion F."/>
            <person name="Qin B."/>
            <person name="Qu C."/>
            <person name="Retzel E.F."/>
            <person name="Riddle C."/>
            <person name="Sallet E."/>
            <person name="Samain S."/>
            <person name="Samson N."/>
            <person name="Sanders I."/>
            <person name="Saurat O."/>
            <person name="Scarpelli C."/>
            <person name="Schiex T."/>
            <person name="Segurens B."/>
            <person name="Severin A.J."/>
            <person name="Sherrier D.J."/>
            <person name="Shi R."/>
            <person name="Sims S."/>
            <person name="Singer S.R."/>
            <person name="Sinharoy S."/>
            <person name="Sterck L."/>
            <person name="Viollet A."/>
            <person name="Wang B.B."/>
            <person name="Wang K."/>
            <person name="Wang M."/>
            <person name="Wang X."/>
            <person name="Warfsmann J."/>
            <person name="Weissenbach J."/>
            <person name="White D.D."/>
            <person name="White J.D."/>
            <person name="Wiley G.B."/>
            <person name="Wincker P."/>
            <person name="Xing Y."/>
            <person name="Yang L."/>
            <person name="Yao Z."/>
            <person name="Ying F."/>
            <person name="Zhai J."/>
            <person name="Zhou L."/>
            <person name="Zuber A."/>
            <person name="Denarie J."/>
            <person name="Dixon R.A."/>
            <person name="May G.D."/>
            <person name="Schwartz D.C."/>
            <person name="Rogers J."/>
            <person name="Quetier F."/>
            <person name="Town C.D."/>
            <person name="Roe B.A."/>
        </authorList>
    </citation>
    <scope>NUCLEOTIDE SEQUENCE [LARGE SCALE GENOMIC DNA]</scope>
    <source>
        <strain evidence="2">A17</strain>
        <strain evidence="4 5">cv. Jemalong A17</strain>
    </source>
</reference>
<dbReference type="EMBL" id="PSQE01000003">
    <property type="protein sequence ID" value="RHN69741.1"/>
    <property type="molecule type" value="Genomic_DNA"/>
</dbReference>
<dbReference type="Proteomes" id="UP000002051">
    <property type="component" value="Chromosome 3"/>
</dbReference>
<feature type="region of interest" description="Disordered" evidence="1">
    <location>
        <begin position="469"/>
        <end position="496"/>
    </location>
</feature>
<dbReference type="eggNOG" id="ENOG502RM6I">
    <property type="taxonomic scope" value="Eukaryota"/>
</dbReference>
<reference evidence="3" key="4">
    <citation type="journal article" date="2018" name="Nat. Plants">
        <title>Whole-genome landscape of Medicago truncatula symbiotic genes.</title>
        <authorList>
            <person name="Pecrix Y."/>
            <person name="Gamas P."/>
            <person name="Carrere S."/>
        </authorList>
    </citation>
    <scope>NUCLEOTIDE SEQUENCE</scope>
    <source>
        <tissue evidence="3">Leaves</tissue>
    </source>
</reference>
<dbReference type="OMA" id="QAQPYQM"/>
<dbReference type="EnsemblPlants" id="AES72658">
    <property type="protein sequence ID" value="AES72658"/>
    <property type="gene ID" value="MTR_3g093000"/>
</dbReference>
<reference evidence="2 5" key="2">
    <citation type="journal article" date="2014" name="BMC Genomics">
        <title>An improved genome release (version Mt4.0) for the model legume Medicago truncatula.</title>
        <authorList>
            <person name="Tang H."/>
            <person name="Krishnakumar V."/>
            <person name="Bidwell S."/>
            <person name="Rosen B."/>
            <person name="Chan A."/>
            <person name="Zhou S."/>
            <person name="Gentzbittel L."/>
            <person name="Childs K.L."/>
            <person name="Yandell M."/>
            <person name="Gundlach H."/>
            <person name="Mayer K.F."/>
            <person name="Schwartz D.C."/>
            <person name="Town C.D."/>
        </authorList>
    </citation>
    <scope>GENOME REANNOTATION</scope>
    <source>
        <strain evidence="4 5">cv. Jemalong A17</strain>
    </source>
</reference>
<evidence type="ECO:0000313" key="2">
    <source>
        <dbReference type="EMBL" id="AES72658.1"/>
    </source>
</evidence>
<dbReference type="Gramene" id="rna18253">
    <property type="protein sequence ID" value="RHN69741.1"/>
    <property type="gene ID" value="gene18253"/>
</dbReference>
<dbReference type="AlphaFoldDB" id="G7J925"/>